<dbReference type="PANTHER" id="PTHR31805">
    <property type="entry name" value="RECEPTOR-LIKE KINASE, PUTATIVE (DUF1421)-RELATED"/>
    <property type="match status" value="1"/>
</dbReference>
<dbReference type="Pfam" id="PF07223">
    <property type="entry name" value="DUF1421"/>
    <property type="match status" value="1"/>
</dbReference>
<comment type="caution">
    <text evidence="4">The sequence shown here is derived from an EMBL/GenBank/DDBJ whole genome shotgun (WGS) entry which is preliminary data.</text>
</comment>
<sequence length="569" mass="65075">MMEHYKSRNNDFFHFTNPHDHDDDLSDLDDDDDYHQQLQSSYDVDDDDARSYGDDFTFHTFTPFPKTNCLMNQKNDTVEELRNGALVFHLDNLMKNLSDSLYHRIGGIDTQISRLEDGTCKLDKYVEDVKDSTERHHGTTPGSCDRCRVFYKRFPILTYGFLLLVITDLILSYFASVVVEIVKGMGRSTSVEHIGKLKSEVYFAILNASWEFLEIVASWHKLNSAIKNLITNKMAVNFDVSGTFIKGPVIELLIFSFRLFLHERIFCQVQDGVLFLRDKHEIAETRLQLAKLKGSKRDKTNVAQTNPKQPLPTPASQSPRHIPYTDLNQQSSNTVTFPEAVPFHPAVSQAPEITVQQSQMPHQNKADPQFPHFTQSYQLNPFQGVVIPQNHPYLSHPSQETPNRPSDSSYSPSVRHFPFEPAKWGSAHEHEGRLPHYRNYEPEFHANYNPEFASFSNIHPHRETPFSHEIPNAKPVEFSMHPQEESRRSNYKHTPVAQALPHALPTASDVEDGSSSEENVNSIPVEEIVNKVTAMGFRRDLVRANVRKLTENGSSVDLNAVLDRMMNNK</sequence>
<dbReference type="AlphaFoldDB" id="A0AA38WVX1"/>
<feature type="transmembrane region" description="Helical" evidence="2">
    <location>
        <begin position="156"/>
        <end position="175"/>
    </location>
</feature>
<feature type="compositionally biased region" description="Polar residues" evidence="1">
    <location>
        <begin position="396"/>
        <end position="412"/>
    </location>
</feature>
<evidence type="ECO:0000259" key="3">
    <source>
        <dbReference type="Pfam" id="PF07223"/>
    </source>
</evidence>
<organism evidence="4 5">
    <name type="scientific">Centaurea solstitialis</name>
    <name type="common">yellow star-thistle</name>
    <dbReference type="NCBI Taxonomy" id="347529"/>
    <lineage>
        <taxon>Eukaryota</taxon>
        <taxon>Viridiplantae</taxon>
        <taxon>Streptophyta</taxon>
        <taxon>Embryophyta</taxon>
        <taxon>Tracheophyta</taxon>
        <taxon>Spermatophyta</taxon>
        <taxon>Magnoliopsida</taxon>
        <taxon>eudicotyledons</taxon>
        <taxon>Gunneridae</taxon>
        <taxon>Pentapetalae</taxon>
        <taxon>asterids</taxon>
        <taxon>campanulids</taxon>
        <taxon>Asterales</taxon>
        <taxon>Asteraceae</taxon>
        <taxon>Carduoideae</taxon>
        <taxon>Cardueae</taxon>
        <taxon>Centaureinae</taxon>
        <taxon>Centaurea</taxon>
    </lineage>
</organism>
<feature type="region of interest" description="Disordered" evidence="1">
    <location>
        <begin position="355"/>
        <end position="374"/>
    </location>
</feature>
<feature type="region of interest" description="Disordered" evidence="1">
    <location>
        <begin position="388"/>
        <end position="414"/>
    </location>
</feature>
<keyword evidence="2" id="KW-1133">Transmembrane helix</keyword>
<protein>
    <recommendedName>
        <fullName evidence="3">DUF1421 domain-containing protein</fullName>
    </recommendedName>
</protein>
<dbReference type="PANTHER" id="PTHR31805:SF29">
    <property type="entry name" value="DUF1421 DOMAIN-CONTAINING PROTEIN"/>
    <property type="match status" value="1"/>
</dbReference>
<feature type="compositionally biased region" description="Polar residues" evidence="1">
    <location>
        <begin position="301"/>
        <end position="319"/>
    </location>
</feature>
<dbReference type="InterPro" id="IPR010820">
    <property type="entry name" value="DUF1421"/>
</dbReference>
<accession>A0AA38WVX1</accession>
<evidence type="ECO:0000313" key="5">
    <source>
        <dbReference type="Proteomes" id="UP001172457"/>
    </source>
</evidence>
<keyword evidence="5" id="KW-1185">Reference proteome</keyword>
<reference evidence="4" key="1">
    <citation type="submission" date="2023-03" db="EMBL/GenBank/DDBJ databases">
        <title>Chromosome-scale reference genome and RAD-based genetic map of yellow starthistle (Centaurea solstitialis) reveal putative structural variation and QTLs associated with invader traits.</title>
        <authorList>
            <person name="Reatini B."/>
            <person name="Cang F.A."/>
            <person name="Jiang Q."/>
            <person name="Mckibben M.T.W."/>
            <person name="Barker M.S."/>
            <person name="Rieseberg L.H."/>
            <person name="Dlugosch K.M."/>
        </authorList>
    </citation>
    <scope>NUCLEOTIDE SEQUENCE</scope>
    <source>
        <strain evidence="4">CAN-66</strain>
        <tissue evidence="4">Leaf</tissue>
    </source>
</reference>
<evidence type="ECO:0000256" key="2">
    <source>
        <dbReference type="SAM" id="Phobius"/>
    </source>
</evidence>
<feature type="region of interest" description="Disordered" evidence="1">
    <location>
        <begin position="294"/>
        <end position="328"/>
    </location>
</feature>
<evidence type="ECO:0000313" key="4">
    <source>
        <dbReference type="EMBL" id="KAJ9568371.1"/>
    </source>
</evidence>
<keyword evidence="2" id="KW-0812">Transmembrane</keyword>
<dbReference type="Proteomes" id="UP001172457">
    <property type="component" value="Chromosome 1"/>
</dbReference>
<proteinExistence type="predicted"/>
<dbReference type="EMBL" id="JARYMX010000001">
    <property type="protein sequence ID" value="KAJ9568371.1"/>
    <property type="molecule type" value="Genomic_DNA"/>
</dbReference>
<keyword evidence="2" id="KW-0472">Membrane</keyword>
<name>A0AA38WVX1_9ASTR</name>
<gene>
    <name evidence="4" type="ORF">OSB04_004337</name>
</gene>
<evidence type="ECO:0000256" key="1">
    <source>
        <dbReference type="SAM" id="MobiDB-lite"/>
    </source>
</evidence>
<feature type="domain" description="DUF1421" evidence="3">
    <location>
        <begin position="525"/>
        <end position="568"/>
    </location>
</feature>